<evidence type="ECO:0000313" key="8">
    <source>
        <dbReference type="Proteomes" id="UP000436822"/>
    </source>
</evidence>
<name>A0A6N6JAD7_9RHOB</name>
<dbReference type="GO" id="GO:0003700">
    <property type="term" value="F:DNA-binding transcription factor activity"/>
    <property type="evidence" value="ECO:0007669"/>
    <property type="project" value="InterPro"/>
</dbReference>
<dbReference type="PRINTS" id="PR00039">
    <property type="entry name" value="HTHLYSR"/>
</dbReference>
<evidence type="ECO:0000313" key="7">
    <source>
        <dbReference type="EMBL" id="GFE63191.1"/>
    </source>
</evidence>
<keyword evidence="2" id="KW-0805">Transcription regulation</keyword>
<comment type="similarity">
    <text evidence="1">Belongs to the LysR transcriptional regulatory family.</text>
</comment>
<evidence type="ECO:0000256" key="5">
    <source>
        <dbReference type="ARBA" id="ARBA00023163"/>
    </source>
</evidence>
<sequence length="314" mass="34747">MDKESPARPSLRQLQYFVAVADHSAFGRAAQVLAVSQPSLSKQLATMEEELGVALFERTSRRVKLTSPGEKLLPRARVILQEVREFRAVARGAIGLFGDKLAIGVLPSIGAYFMPIANRRLHRLYPQLRLAVQEGSTVQLLEMLKEGRLDAVVGTPANDPDIVSHTLFTETLWACAAPDDPLSAATTPITLSPLAERPLLSLSSEFRLSRIVERLAEQAGAYVSRDYQGASLDAVRQMAVMGAGVAVLPSLYALAEAVRDPEFVVRRIDHPDAKHEIAFHWRRSSPLQDDCLELAEHLILVKREIREARAEQFQ</sequence>
<gene>
    <name evidence="7" type="primary">oxyR_1</name>
    <name evidence="7" type="ORF">KIN_02650</name>
</gene>
<comment type="caution">
    <text evidence="7">The sequence shown here is derived from an EMBL/GenBank/DDBJ whole genome shotgun (WGS) entry which is preliminary data.</text>
</comment>
<dbReference type="CDD" id="cd08411">
    <property type="entry name" value="PBP2_OxyR"/>
    <property type="match status" value="1"/>
</dbReference>
<dbReference type="SUPFAM" id="SSF46785">
    <property type="entry name" value="Winged helix' DNA-binding domain"/>
    <property type="match status" value="1"/>
</dbReference>
<proteinExistence type="inferred from homology"/>
<dbReference type="Pfam" id="PF00126">
    <property type="entry name" value="HTH_1"/>
    <property type="match status" value="1"/>
</dbReference>
<dbReference type="InterPro" id="IPR000847">
    <property type="entry name" value="LysR_HTH_N"/>
</dbReference>
<keyword evidence="8" id="KW-1185">Reference proteome</keyword>
<evidence type="ECO:0000256" key="2">
    <source>
        <dbReference type="ARBA" id="ARBA00023015"/>
    </source>
</evidence>
<dbReference type="FunFam" id="1.10.10.10:FF:000001">
    <property type="entry name" value="LysR family transcriptional regulator"/>
    <property type="match status" value="1"/>
</dbReference>
<dbReference type="PROSITE" id="PS50931">
    <property type="entry name" value="HTH_LYSR"/>
    <property type="match status" value="1"/>
</dbReference>
<dbReference type="InterPro" id="IPR036388">
    <property type="entry name" value="WH-like_DNA-bd_sf"/>
</dbReference>
<dbReference type="Proteomes" id="UP000436822">
    <property type="component" value="Unassembled WGS sequence"/>
</dbReference>
<dbReference type="GO" id="GO:0003677">
    <property type="term" value="F:DNA binding"/>
    <property type="evidence" value="ECO:0007669"/>
    <property type="project" value="UniProtKB-KW"/>
</dbReference>
<dbReference type="OrthoDB" id="9775392at2"/>
<keyword evidence="3" id="KW-0238">DNA-binding</keyword>
<dbReference type="InterPro" id="IPR036390">
    <property type="entry name" value="WH_DNA-bd_sf"/>
</dbReference>
<reference evidence="7 8" key="1">
    <citation type="submission" date="2019-12" db="EMBL/GenBank/DDBJ databases">
        <title>Litoreibacter badius sp. nov., a novel bacteriochlorophyll a-containing bacterium in the genus Litoreibacter.</title>
        <authorList>
            <person name="Kanamuro M."/>
            <person name="Takabe Y."/>
            <person name="Mori K."/>
            <person name="Takaichi S."/>
            <person name="Hanada S."/>
        </authorList>
    </citation>
    <scope>NUCLEOTIDE SEQUENCE [LARGE SCALE GENOMIC DNA]</scope>
    <source>
        <strain evidence="7 8">K6</strain>
    </source>
</reference>
<dbReference type="SUPFAM" id="SSF53850">
    <property type="entry name" value="Periplasmic binding protein-like II"/>
    <property type="match status" value="1"/>
</dbReference>
<accession>A0A6N6JAD7</accession>
<feature type="domain" description="HTH lysR-type" evidence="6">
    <location>
        <begin position="9"/>
        <end position="66"/>
    </location>
</feature>
<evidence type="ECO:0000256" key="3">
    <source>
        <dbReference type="ARBA" id="ARBA00023125"/>
    </source>
</evidence>
<evidence type="ECO:0000256" key="4">
    <source>
        <dbReference type="ARBA" id="ARBA00023159"/>
    </source>
</evidence>
<evidence type="ECO:0000256" key="1">
    <source>
        <dbReference type="ARBA" id="ARBA00009437"/>
    </source>
</evidence>
<organism evidence="7 8">
    <name type="scientific">Litoreibacter roseus</name>
    <dbReference type="NCBI Taxonomy" id="2601869"/>
    <lineage>
        <taxon>Bacteria</taxon>
        <taxon>Pseudomonadati</taxon>
        <taxon>Pseudomonadota</taxon>
        <taxon>Alphaproteobacteria</taxon>
        <taxon>Rhodobacterales</taxon>
        <taxon>Roseobacteraceae</taxon>
        <taxon>Litoreibacter</taxon>
    </lineage>
</organism>
<evidence type="ECO:0000259" key="6">
    <source>
        <dbReference type="PROSITE" id="PS50931"/>
    </source>
</evidence>
<keyword evidence="5" id="KW-0804">Transcription</keyword>
<dbReference type="PANTHER" id="PTHR30346:SF26">
    <property type="entry name" value="HYDROGEN PEROXIDE-INDUCIBLE GENES ACTIVATOR"/>
    <property type="match status" value="1"/>
</dbReference>
<dbReference type="EMBL" id="BLJE01000001">
    <property type="protein sequence ID" value="GFE63191.1"/>
    <property type="molecule type" value="Genomic_DNA"/>
</dbReference>
<dbReference type="Gene3D" id="3.40.190.10">
    <property type="entry name" value="Periplasmic binding protein-like II"/>
    <property type="match status" value="2"/>
</dbReference>
<dbReference type="Gene3D" id="1.10.10.10">
    <property type="entry name" value="Winged helix-like DNA-binding domain superfamily/Winged helix DNA-binding domain"/>
    <property type="match status" value="1"/>
</dbReference>
<keyword evidence="4" id="KW-0010">Activator</keyword>
<dbReference type="GO" id="GO:0032993">
    <property type="term" value="C:protein-DNA complex"/>
    <property type="evidence" value="ECO:0007669"/>
    <property type="project" value="TreeGrafter"/>
</dbReference>
<dbReference type="AlphaFoldDB" id="A0A6N6JAD7"/>
<dbReference type="PANTHER" id="PTHR30346">
    <property type="entry name" value="TRANSCRIPTIONAL DUAL REGULATOR HCAR-RELATED"/>
    <property type="match status" value="1"/>
</dbReference>
<protein>
    <submittedName>
        <fullName evidence="7">Hyaluronan synthase</fullName>
    </submittedName>
</protein>
<dbReference type="RefSeq" id="WP_159804154.1">
    <property type="nucleotide sequence ID" value="NZ_BLJE01000001.1"/>
</dbReference>
<dbReference type="Pfam" id="PF03466">
    <property type="entry name" value="LysR_substrate"/>
    <property type="match status" value="1"/>
</dbReference>
<dbReference type="InterPro" id="IPR005119">
    <property type="entry name" value="LysR_subst-bd"/>
</dbReference>